<dbReference type="RefSeq" id="WP_254094504.1">
    <property type="nucleotide sequence ID" value="NZ_JAHESC010000084.1"/>
</dbReference>
<feature type="region of interest" description="Disordered" evidence="7">
    <location>
        <begin position="1"/>
        <end position="27"/>
    </location>
</feature>
<evidence type="ECO:0000256" key="5">
    <source>
        <dbReference type="ARBA" id="ARBA00023235"/>
    </source>
</evidence>
<evidence type="ECO:0000256" key="7">
    <source>
        <dbReference type="SAM" id="MobiDB-lite"/>
    </source>
</evidence>
<dbReference type="EMBL" id="JAHESC010000084">
    <property type="protein sequence ID" value="MBT1690750.1"/>
    <property type="molecule type" value="Genomic_DNA"/>
</dbReference>
<evidence type="ECO:0000256" key="1">
    <source>
        <dbReference type="ARBA" id="ARBA00000185"/>
    </source>
</evidence>
<dbReference type="SMART" id="SM00434">
    <property type="entry name" value="TOP4c"/>
    <property type="match status" value="1"/>
</dbReference>
<keyword evidence="3 6" id="KW-0799">Topoisomerase</keyword>
<dbReference type="AlphaFoldDB" id="A0AAP2DH57"/>
<dbReference type="PROSITE" id="PS52040">
    <property type="entry name" value="TOPO_IIA"/>
    <property type="match status" value="1"/>
</dbReference>
<keyword evidence="10" id="KW-1185">Reference proteome</keyword>
<comment type="catalytic activity">
    <reaction evidence="1 6">
        <text>ATP-dependent breakage, passage and rejoining of double-stranded DNA.</text>
        <dbReference type="EC" id="5.6.2.2"/>
    </reaction>
</comment>
<dbReference type="PANTHER" id="PTHR43493">
    <property type="entry name" value="DNA GYRASE/TOPOISOMERASE SUBUNIT A"/>
    <property type="match status" value="1"/>
</dbReference>
<feature type="active site" description="O-(5'-phospho-DNA)-tyrosine intermediate" evidence="6">
    <location>
        <position position="137"/>
    </location>
</feature>
<proteinExistence type="inferred from homology"/>
<name>A0AAP2DH57_9BACT</name>
<dbReference type="Proteomes" id="UP001319180">
    <property type="component" value="Unassembled WGS sequence"/>
</dbReference>
<keyword evidence="5 6" id="KW-0413">Isomerase</keyword>
<dbReference type="InterPro" id="IPR050220">
    <property type="entry name" value="Type_II_DNA_Topoisomerases"/>
</dbReference>
<dbReference type="Gene3D" id="1.10.268.10">
    <property type="entry name" value="Topoisomerase, domain 3"/>
    <property type="match status" value="1"/>
</dbReference>
<evidence type="ECO:0000313" key="9">
    <source>
        <dbReference type="EMBL" id="MBT1690750.1"/>
    </source>
</evidence>
<feature type="domain" description="Topo IIA-type catalytic" evidence="8">
    <location>
        <begin position="56"/>
        <end position="463"/>
    </location>
</feature>
<dbReference type="GO" id="GO:0003918">
    <property type="term" value="F:DNA topoisomerase type II (double strand cut, ATP-hydrolyzing) activity"/>
    <property type="evidence" value="ECO:0007669"/>
    <property type="project" value="UniProtKB-EC"/>
</dbReference>
<evidence type="ECO:0000313" key="10">
    <source>
        <dbReference type="Proteomes" id="UP001319180"/>
    </source>
</evidence>
<dbReference type="PANTHER" id="PTHR43493:SF5">
    <property type="entry name" value="DNA GYRASE SUBUNIT A, CHLOROPLASTIC_MITOCHONDRIAL"/>
    <property type="match status" value="1"/>
</dbReference>
<evidence type="ECO:0000259" key="8">
    <source>
        <dbReference type="PROSITE" id="PS52040"/>
    </source>
</evidence>
<dbReference type="InterPro" id="IPR013757">
    <property type="entry name" value="Topo_IIA_A_a_sf"/>
</dbReference>
<dbReference type="GO" id="GO:0003677">
    <property type="term" value="F:DNA binding"/>
    <property type="evidence" value="ECO:0007669"/>
    <property type="project" value="UniProtKB-UniRule"/>
</dbReference>
<dbReference type="GO" id="GO:0006265">
    <property type="term" value="P:DNA topological change"/>
    <property type="evidence" value="ECO:0007669"/>
    <property type="project" value="UniProtKB-UniRule"/>
</dbReference>
<feature type="compositionally biased region" description="Low complexity" evidence="7">
    <location>
        <begin position="881"/>
        <end position="900"/>
    </location>
</feature>
<feature type="compositionally biased region" description="Basic and acidic residues" evidence="7">
    <location>
        <begin position="1"/>
        <end position="13"/>
    </location>
</feature>
<organism evidence="9 10">
    <name type="scientific">Dawidia soli</name>
    <dbReference type="NCBI Taxonomy" id="2782352"/>
    <lineage>
        <taxon>Bacteria</taxon>
        <taxon>Pseudomonadati</taxon>
        <taxon>Bacteroidota</taxon>
        <taxon>Cytophagia</taxon>
        <taxon>Cytophagales</taxon>
        <taxon>Chryseotaleaceae</taxon>
        <taxon>Dawidia</taxon>
    </lineage>
</organism>
<feature type="region of interest" description="Disordered" evidence="7">
    <location>
        <begin position="844"/>
        <end position="993"/>
    </location>
</feature>
<feature type="compositionally biased region" description="Acidic residues" evidence="7">
    <location>
        <begin position="844"/>
        <end position="863"/>
    </location>
</feature>
<dbReference type="Gene3D" id="3.30.1360.40">
    <property type="match status" value="1"/>
</dbReference>
<dbReference type="GO" id="GO:0005737">
    <property type="term" value="C:cytoplasm"/>
    <property type="evidence" value="ECO:0007669"/>
    <property type="project" value="TreeGrafter"/>
</dbReference>
<evidence type="ECO:0000256" key="3">
    <source>
        <dbReference type="ARBA" id="ARBA00023029"/>
    </source>
</evidence>
<comment type="caution">
    <text evidence="9">The sequence shown here is derived from an EMBL/GenBank/DDBJ whole genome shotgun (WGS) entry which is preliminary data.</text>
</comment>
<evidence type="ECO:0000256" key="4">
    <source>
        <dbReference type="ARBA" id="ARBA00023125"/>
    </source>
</evidence>
<sequence>MSKKQHPEDDKSKLVPHTPGNGEGGGDDVVHSIAIDGLYESWFLDYASYVILERAVPRIEDGFKPVQRRIMHSLKEMDDGRFNKVANVIGNTMQFHPHGDASIGEAIVNIGQKDLLIETQGNWGDVRTGDSAAAPRYIEARLSKFALDVVYNPQTTEWQLSYDGRKKEPVTLPVKFPLLLAQGVEGIAVGLSTKILPHNFVELIKASIDVLKGRNPKIFPDFPTGGIADFNEYNQGLRGGKIKVRARIEILDKKSLVIRDIPFGTTTTSLMESIVKASEKGQIKIKQVIDNTAANVEIQLHLQPTQSPEVALEALYAFTDCEISISPNACVIIEDKPHFMGVNEILKYNTQQTLELLRQELEIRKAELMEKILFSSLEKIFIENRIYRNIEEAESWEEVLSTIDKGLKPHKKKFYREITTDDIVKLTEIRIKRISRYDSFKADEMLRGLEKELKETEHNLKNLTDYAIAYFQRLLEKYGKGRERRTEIKSFQSVTAVEVIANNQKLYVNRADGFVGYSLKKDEYITDCSELDDVIVIRKDGKAKVSRIQEKVFMGKDILYVGIFKKGDDRMVYNVIYADGRGGKSFAKRFTIPGVTRDKEYDLTQGNANSKILYISANPNGEAETVEVKLSQSSTARKKVFEYDFTELEVKNRSSKGNIITPYPVRKVDFLKAGSSTLSKLMLWYDTEAGRLNKDRRGKYLGKFEPEDQLIAFSRTGTYKITGYDLTNRYEPEKTLRVEKFNPKQVITAVYVDGDTKLHMVKRFLIETSTLDKEFSFVPENGSRLIAVTSSEEPVIELEFIKSKDKGKVTKKVKLEGLVEVKGWKAQGGRLSEFRVTKVALIEEEEAAPEESDSDTESNEVTDADQSPKKKEQPGPPPQRPSQSRSQSQNASQNQSPWSSERGEQASLFGQPAKPQQSSQSQQQKSQPNLFGQPEKQQQSQSPNLFQEPNQSQASQAADQKSESSDQENGAQKAVDDDGNDDTILGAGQTVEW</sequence>
<gene>
    <name evidence="9" type="ORF">KK078_29565</name>
</gene>
<dbReference type="InterPro" id="IPR002205">
    <property type="entry name" value="Topo_IIA_dom_A"/>
</dbReference>
<reference evidence="9 10" key="1">
    <citation type="submission" date="2021-05" db="EMBL/GenBank/DDBJ databases">
        <title>A Polyphasic approach of four new species of the genus Ohtaekwangia: Ohtaekwangia histidinii sp. nov., Ohtaekwangia cretensis sp. nov., Ohtaekwangia indiensis sp. nov., Ohtaekwangia reichenbachii sp. nov. from diverse environment.</title>
        <authorList>
            <person name="Octaviana S."/>
        </authorList>
    </citation>
    <scope>NUCLEOTIDE SEQUENCE [LARGE SCALE GENOMIC DNA]</scope>
    <source>
        <strain evidence="9 10">PWU37</strain>
    </source>
</reference>
<comment type="similarity">
    <text evidence="2">Belongs to the type II topoisomerase GyrA/ParC subunit family.</text>
</comment>
<dbReference type="InterPro" id="IPR013760">
    <property type="entry name" value="Topo_IIA-like_dom_sf"/>
</dbReference>
<dbReference type="SUPFAM" id="SSF56719">
    <property type="entry name" value="Type II DNA topoisomerase"/>
    <property type="match status" value="1"/>
</dbReference>
<dbReference type="NCBIfam" id="NF007209">
    <property type="entry name" value="PRK09631.1"/>
    <property type="match status" value="1"/>
</dbReference>
<feature type="compositionally biased region" description="Low complexity" evidence="7">
    <location>
        <begin position="911"/>
        <end position="928"/>
    </location>
</feature>
<dbReference type="GO" id="GO:0009330">
    <property type="term" value="C:DNA topoisomerase type II (double strand cut, ATP-hydrolyzing) complex"/>
    <property type="evidence" value="ECO:0007669"/>
    <property type="project" value="TreeGrafter"/>
</dbReference>
<protein>
    <submittedName>
        <fullName evidence="9">DNA gyrase/topoisomerase IV subunit A</fullName>
    </submittedName>
</protein>
<dbReference type="Pfam" id="PF00521">
    <property type="entry name" value="DNA_topoisoIV"/>
    <property type="match status" value="1"/>
</dbReference>
<dbReference type="Gene3D" id="3.90.199.10">
    <property type="entry name" value="Topoisomerase II, domain 5"/>
    <property type="match status" value="1"/>
</dbReference>
<evidence type="ECO:0000256" key="6">
    <source>
        <dbReference type="PROSITE-ProRule" id="PRU01384"/>
    </source>
</evidence>
<dbReference type="InterPro" id="IPR013758">
    <property type="entry name" value="Topo_IIA_A/C_ab"/>
</dbReference>
<keyword evidence="4 6" id="KW-0238">DNA-binding</keyword>
<dbReference type="NCBIfam" id="NF009397">
    <property type="entry name" value="PRK12758.1"/>
    <property type="match status" value="1"/>
</dbReference>
<feature type="compositionally biased region" description="Polar residues" evidence="7">
    <location>
        <begin position="935"/>
        <end position="950"/>
    </location>
</feature>
<evidence type="ECO:0000256" key="2">
    <source>
        <dbReference type="ARBA" id="ARBA00008263"/>
    </source>
</evidence>
<accession>A0AAP2DH57</accession>
<dbReference type="GO" id="GO:0005524">
    <property type="term" value="F:ATP binding"/>
    <property type="evidence" value="ECO:0007669"/>
    <property type="project" value="InterPro"/>
</dbReference>